<dbReference type="EMBL" id="QBLH01003980">
    <property type="protein sequence ID" value="TGZ31850.1"/>
    <property type="molecule type" value="Genomic_DNA"/>
</dbReference>
<evidence type="ECO:0000256" key="1">
    <source>
        <dbReference type="PROSITE-ProRule" id="PRU00290"/>
    </source>
</evidence>
<dbReference type="Gene3D" id="3.30.450.50">
    <property type="entry name" value="Longin domain"/>
    <property type="match status" value="1"/>
</dbReference>
<dbReference type="CDD" id="cd23767">
    <property type="entry name" value="IQCD"/>
    <property type="match status" value="1"/>
</dbReference>
<dbReference type="PANTHER" id="PTHR21136">
    <property type="entry name" value="SNARE PROTEINS"/>
    <property type="match status" value="1"/>
</dbReference>
<dbReference type="InterPro" id="IPR000048">
    <property type="entry name" value="IQ_motif_EF-hand-BS"/>
</dbReference>
<accession>A0A4S2J9V0</accession>
<dbReference type="Proteomes" id="UP000310200">
    <property type="component" value="Unassembled WGS sequence"/>
</dbReference>
<name>A0A4S2J9V0_9HYME</name>
<dbReference type="SUPFAM" id="SSF58038">
    <property type="entry name" value="SNARE fusion complex"/>
    <property type="match status" value="1"/>
</dbReference>
<reference evidence="3 4" key="1">
    <citation type="journal article" date="2019" name="Philos. Trans. R. Soc. Lond., B, Biol. Sci.">
        <title>Ant behaviour and brain gene expression of defending hosts depend on the ecological success of the intruding social parasite.</title>
        <authorList>
            <person name="Kaur R."/>
            <person name="Stoldt M."/>
            <person name="Jongepier E."/>
            <person name="Feldmeyer B."/>
            <person name="Menzel F."/>
            <person name="Bornberg-Bauer E."/>
            <person name="Foitzik S."/>
        </authorList>
    </citation>
    <scope>NUCLEOTIDE SEQUENCE [LARGE SCALE GENOMIC DNA]</scope>
    <source>
        <tissue evidence="3">Whole body</tissue>
    </source>
</reference>
<dbReference type="PANTHER" id="PTHR21136:SF168">
    <property type="entry name" value="VESICLE-ASSOCIATED MEMBRANE PROTEIN 9"/>
    <property type="match status" value="1"/>
</dbReference>
<comment type="caution">
    <text evidence="3">The sequence shown here is derived from an EMBL/GenBank/DDBJ whole genome shotgun (WGS) entry which is preliminary data.</text>
</comment>
<proteinExistence type="predicted"/>
<dbReference type="STRING" id="300112.A0A4S2J9V0"/>
<evidence type="ECO:0000313" key="3">
    <source>
        <dbReference type="EMBL" id="TGZ31850.1"/>
    </source>
</evidence>
<sequence>MPSSFSAEMNGTVHYAMVALREKSDCKIIADYSVDPNPIYRTIALGTIDSVRTEDDKISVDKSRYTVHILIGDLYYVCLTSKVDCPSSAIWVESCCQIFLQRVRSVYKELPLADLSKNLINLVEDDLSKPLKKMIEEHNQGNGCKNLTSKLEEELVEVRRILMNGVQKLIDRGERLDELIRKTQNLEISAWFRGIITRNHVRKLHENATVLQRHWRGYHARMFINQYLAERVRQMWQHHYNNMATRIQAVWRGYWSRKTQINFLQLQQWLRNVYTKNNETLENMKKFRQGELEHAESVTEQEAMLWILFILFKVK</sequence>
<dbReference type="PROSITE" id="PS50892">
    <property type="entry name" value="V_SNARE"/>
    <property type="match status" value="1"/>
</dbReference>
<gene>
    <name evidence="3" type="ORF">DBV15_01194</name>
</gene>
<dbReference type="CDD" id="cd15843">
    <property type="entry name" value="R-SNARE"/>
    <property type="match status" value="1"/>
</dbReference>
<dbReference type="SMART" id="SM00015">
    <property type="entry name" value="IQ"/>
    <property type="match status" value="2"/>
</dbReference>
<dbReference type="Pfam" id="PF00957">
    <property type="entry name" value="Synaptobrevin"/>
    <property type="match status" value="1"/>
</dbReference>
<dbReference type="SUPFAM" id="SSF52540">
    <property type="entry name" value="P-loop containing nucleoside triphosphate hydrolases"/>
    <property type="match status" value="1"/>
</dbReference>
<evidence type="ECO:0000313" key="4">
    <source>
        <dbReference type="Proteomes" id="UP000310200"/>
    </source>
</evidence>
<organism evidence="3 4">
    <name type="scientific">Temnothorax longispinosus</name>
    <dbReference type="NCBI Taxonomy" id="300112"/>
    <lineage>
        <taxon>Eukaryota</taxon>
        <taxon>Metazoa</taxon>
        <taxon>Ecdysozoa</taxon>
        <taxon>Arthropoda</taxon>
        <taxon>Hexapoda</taxon>
        <taxon>Insecta</taxon>
        <taxon>Pterygota</taxon>
        <taxon>Neoptera</taxon>
        <taxon>Endopterygota</taxon>
        <taxon>Hymenoptera</taxon>
        <taxon>Apocrita</taxon>
        <taxon>Aculeata</taxon>
        <taxon>Formicoidea</taxon>
        <taxon>Formicidae</taxon>
        <taxon>Myrmicinae</taxon>
        <taxon>Temnothorax</taxon>
    </lineage>
</organism>
<evidence type="ECO:0000259" key="2">
    <source>
        <dbReference type="PROSITE" id="PS50892"/>
    </source>
</evidence>
<dbReference type="InterPro" id="IPR051097">
    <property type="entry name" value="Synaptobrevin-like_transport"/>
</dbReference>
<dbReference type="InterPro" id="IPR027417">
    <property type="entry name" value="P-loop_NTPase"/>
</dbReference>
<dbReference type="InterPro" id="IPR042855">
    <property type="entry name" value="V_SNARE_CC"/>
</dbReference>
<dbReference type="Pfam" id="PF00612">
    <property type="entry name" value="IQ"/>
    <property type="match status" value="2"/>
</dbReference>
<dbReference type="PROSITE" id="PS50096">
    <property type="entry name" value="IQ"/>
    <property type="match status" value="2"/>
</dbReference>
<dbReference type="Gene3D" id="1.20.5.190">
    <property type="match status" value="2"/>
</dbReference>
<dbReference type="AlphaFoldDB" id="A0A4S2J9V0"/>
<keyword evidence="4" id="KW-1185">Reference proteome</keyword>
<keyword evidence="1" id="KW-0175">Coiled coil</keyword>
<protein>
    <submittedName>
        <fullName evidence="3">Spermatogenesis-associated protein 17</fullName>
    </submittedName>
</protein>
<feature type="domain" description="V-SNARE coiled-coil homology" evidence="2">
    <location>
        <begin position="147"/>
        <end position="216"/>
    </location>
</feature>